<evidence type="ECO:0000256" key="3">
    <source>
        <dbReference type="PROSITE-ProRule" id="PRU00124"/>
    </source>
</evidence>
<keyword evidence="2 3" id="KW-1015">Disulfide bond</keyword>
<feature type="domain" description="CUB" evidence="4">
    <location>
        <begin position="33"/>
        <end position="150"/>
    </location>
</feature>
<feature type="disulfide bond" evidence="3">
    <location>
        <begin position="440"/>
        <end position="458"/>
    </location>
</feature>
<dbReference type="AlphaFoldDB" id="A0A9Q0YDI1"/>
<comment type="caution">
    <text evidence="3">Lacks conserved residue(s) required for the propagation of feature annotation.</text>
</comment>
<dbReference type="InterPro" id="IPR023415">
    <property type="entry name" value="LDLR_class-A_CS"/>
</dbReference>
<dbReference type="InterPro" id="IPR035914">
    <property type="entry name" value="Sperma_CUB_dom_sf"/>
</dbReference>
<dbReference type="CDD" id="cd00041">
    <property type="entry name" value="CUB"/>
    <property type="match status" value="3"/>
</dbReference>
<dbReference type="SUPFAM" id="SSF57424">
    <property type="entry name" value="LDL receptor-like module"/>
    <property type="match status" value="4"/>
</dbReference>
<dbReference type="Gene3D" id="4.10.400.10">
    <property type="entry name" value="Low-density Lipoprotein Receptor"/>
    <property type="match status" value="3"/>
</dbReference>
<evidence type="ECO:0000259" key="4">
    <source>
        <dbReference type="PROSITE" id="PS01180"/>
    </source>
</evidence>
<evidence type="ECO:0000256" key="1">
    <source>
        <dbReference type="ARBA" id="ARBA00022737"/>
    </source>
</evidence>
<name>A0A9Q0YDI1_HOLLE</name>
<dbReference type="PRINTS" id="PR00261">
    <property type="entry name" value="LDLRECEPTOR"/>
</dbReference>
<dbReference type="PROSITE" id="PS01180">
    <property type="entry name" value="CUB"/>
    <property type="match status" value="3"/>
</dbReference>
<protein>
    <submittedName>
        <fullName evidence="5">Tolloid-like protein 2</fullName>
    </submittedName>
</protein>
<feature type="disulfide bond" evidence="3">
    <location>
        <begin position="248"/>
        <end position="266"/>
    </location>
</feature>
<feature type="disulfide bond" evidence="3">
    <location>
        <begin position="284"/>
        <end position="302"/>
    </location>
</feature>
<dbReference type="SMART" id="SM00192">
    <property type="entry name" value="LDLa"/>
    <property type="match status" value="4"/>
</dbReference>
<accession>A0A9Q0YDI1</accession>
<dbReference type="SMART" id="SM00042">
    <property type="entry name" value="CUB"/>
    <property type="match status" value="3"/>
</dbReference>
<dbReference type="PROSITE" id="PS01209">
    <property type="entry name" value="LDLRA_1"/>
    <property type="match status" value="2"/>
</dbReference>
<feature type="disulfide bond" evidence="3">
    <location>
        <begin position="452"/>
        <end position="467"/>
    </location>
</feature>
<dbReference type="InterPro" id="IPR002172">
    <property type="entry name" value="LDrepeatLR_classA_rpt"/>
</dbReference>
<dbReference type="CDD" id="cd00112">
    <property type="entry name" value="LDLa"/>
    <property type="match status" value="3"/>
</dbReference>
<comment type="caution">
    <text evidence="5">The sequence shown here is derived from an EMBL/GenBank/DDBJ whole genome shotgun (WGS) entry which is preliminary data.</text>
</comment>
<dbReference type="PROSITE" id="PS50068">
    <property type="entry name" value="LDLRA_2"/>
    <property type="match status" value="4"/>
</dbReference>
<keyword evidence="1" id="KW-0677">Repeat</keyword>
<evidence type="ECO:0000313" key="6">
    <source>
        <dbReference type="Proteomes" id="UP001152320"/>
    </source>
</evidence>
<evidence type="ECO:0000256" key="2">
    <source>
        <dbReference type="ARBA" id="ARBA00023157"/>
    </source>
</evidence>
<feature type="disulfide bond" evidence="3">
    <location>
        <begin position="165"/>
        <end position="183"/>
    </location>
</feature>
<proteinExistence type="predicted"/>
<dbReference type="PANTHER" id="PTHR24251:SF30">
    <property type="entry name" value="MEMBRANE FRIZZLED-RELATED PROTEIN"/>
    <property type="match status" value="1"/>
</dbReference>
<dbReference type="Gene3D" id="2.60.120.290">
    <property type="entry name" value="Spermadhesin, CUB domain"/>
    <property type="match status" value="3"/>
</dbReference>
<dbReference type="InterPro" id="IPR036055">
    <property type="entry name" value="LDL_receptor-like_sf"/>
</dbReference>
<keyword evidence="6" id="KW-1185">Reference proteome</keyword>
<dbReference type="OrthoDB" id="10072370at2759"/>
<organism evidence="5 6">
    <name type="scientific">Holothuria leucospilota</name>
    <name type="common">Black long sea cucumber</name>
    <name type="synonym">Mertensiothuria leucospilota</name>
    <dbReference type="NCBI Taxonomy" id="206669"/>
    <lineage>
        <taxon>Eukaryota</taxon>
        <taxon>Metazoa</taxon>
        <taxon>Echinodermata</taxon>
        <taxon>Eleutherozoa</taxon>
        <taxon>Echinozoa</taxon>
        <taxon>Holothuroidea</taxon>
        <taxon>Aspidochirotacea</taxon>
        <taxon>Aspidochirotida</taxon>
        <taxon>Holothuriidae</taxon>
        <taxon>Holothuria</taxon>
    </lineage>
</organism>
<dbReference type="SUPFAM" id="SSF49854">
    <property type="entry name" value="Spermadhesin, CUB domain"/>
    <property type="match status" value="3"/>
</dbReference>
<feature type="domain" description="CUB" evidence="4">
    <location>
        <begin position="458"/>
        <end position="577"/>
    </location>
</feature>
<feature type="domain" description="CUB" evidence="4">
    <location>
        <begin position="313"/>
        <end position="425"/>
    </location>
</feature>
<dbReference type="InterPro" id="IPR000859">
    <property type="entry name" value="CUB_dom"/>
</dbReference>
<dbReference type="PANTHER" id="PTHR24251">
    <property type="entry name" value="OVOCHYMASE-RELATED"/>
    <property type="match status" value="1"/>
</dbReference>
<dbReference type="Pfam" id="PF00057">
    <property type="entry name" value="Ldl_recept_a"/>
    <property type="match status" value="2"/>
</dbReference>
<sequence>MENVYLNTGDVMGTLIVLEEKTNSGVMGQVGIVPGEVKESIFVNTSYIFNSPNFPSNYPNDFEYTWYFSTNPGSQLLVTFNAISTESGYDYIYVREGSNISAISDLLLQWSGTGSPDELRILSSENIIWVTFISDGSVTYNGFEAIVEAKNMTREELNCGTEFDCENGVCLPQSRVCDGRRQCGNNADETNGNCIATLDKFWHRKILRNDSLCIQAFKHPLQNIAVVLKPCNELHFSSGTCGPSDFSCYDGDCVDWFLVCDGYPHCSGGEDEFWCNGTACNFFCNNMTCISSSVLCDGINDCDEGEDEGIHSCGGDIFLNGDNEVYIMSPNYPYGYPDNFNVSWKISTLGGYILEMQFLSFQTEHSYDFITIDEFDNITLTQLIKKWSGDDNSLQVSTSTHEMIVAFYSDSSVSAQGFQGIVTSVPGNARSSCPASYFDCGNGACFSMDAGCDEEVNCGNDADAELCSVFDIPEGTLWNITSPNYPSPYPASSNRTWYFRTDPGVQILVYFLSFSTEESYDFVTIGDGLQVSSHLLLEWSGYNPSVSILSTSNHLWFNFQSDESFNSDGFEAIAYAVNVPANGKEMLSSVLLSQT</sequence>
<feature type="disulfide bond" evidence="3">
    <location>
        <begin position="433"/>
        <end position="445"/>
    </location>
</feature>
<feature type="disulfide bond" evidence="3">
    <location>
        <begin position="241"/>
        <end position="253"/>
    </location>
</feature>
<dbReference type="Proteomes" id="UP001152320">
    <property type="component" value="Unassembled WGS sequence"/>
</dbReference>
<dbReference type="Pfam" id="PF00431">
    <property type="entry name" value="CUB"/>
    <property type="match status" value="3"/>
</dbReference>
<evidence type="ECO:0000313" key="5">
    <source>
        <dbReference type="EMBL" id="KAJ8018374.1"/>
    </source>
</evidence>
<reference evidence="5" key="1">
    <citation type="submission" date="2021-10" db="EMBL/GenBank/DDBJ databases">
        <title>Tropical sea cucumber genome reveals ecological adaptation and Cuvierian tubules defense mechanism.</title>
        <authorList>
            <person name="Chen T."/>
        </authorList>
    </citation>
    <scope>NUCLEOTIDE SEQUENCE</scope>
    <source>
        <strain evidence="5">Nanhai2018</strain>
        <tissue evidence="5">Muscle</tissue>
    </source>
</reference>
<dbReference type="EMBL" id="JAIZAY010000406">
    <property type="protein sequence ID" value="KAJ8018374.1"/>
    <property type="molecule type" value="Genomic_DNA"/>
</dbReference>
<gene>
    <name evidence="5" type="ORF">HOLleu_43667</name>
</gene>
<feature type="disulfide bond" evidence="3">
    <location>
        <begin position="260"/>
        <end position="275"/>
    </location>
</feature>